<gene>
    <name evidence="5" type="ORF">BTO11_09830</name>
</gene>
<dbReference type="GO" id="GO:0044550">
    <property type="term" value="P:secondary metabolite biosynthetic process"/>
    <property type="evidence" value="ECO:0007669"/>
    <property type="project" value="TreeGrafter"/>
</dbReference>
<dbReference type="EMBL" id="MSCH01000003">
    <property type="protein sequence ID" value="PQJ53931.1"/>
    <property type="molecule type" value="Genomic_DNA"/>
</dbReference>
<protein>
    <submittedName>
        <fullName evidence="5">Beta-ketoacyl-ACP synthase III</fullName>
    </submittedName>
</protein>
<keyword evidence="6" id="KW-1185">Reference proteome</keyword>
<organism evidence="5 6">
    <name type="scientific">Psychrosphaera saromensis</name>
    <dbReference type="NCBI Taxonomy" id="716813"/>
    <lineage>
        <taxon>Bacteria</taxon>
        <taxon>Pseudomonadati</taxon>
        <taxon>Pseudomonadota</taxon>
        <taxon>Gammaproteobacteria</taxon>
        <taxon>Alteromonadales</taxon>
        <taxon>Pseudoalteromonadaceae</taxon>
        <taxon>Psychrosphaera</taxon>
    </lineage>
</organism>
<dbReference type="Proteomes" id="UP000239007">
    <property type="component" value="Unassembled WGS sequence"/>
</dbReference>
<dbReference type="InterPro" id="IPR013751">
    <property type="entry name" value="ACP_syn_III_N"/>
</dbReference>
<evidence type="ECO:0000313" key="6">
    <source>
        <dbReference type="Proteomes" id="UP000239007"/>
    </source>
</evidence>
<evidence type="ECO:0000259" key="4">
    <source>
        <dbReference type="Pfam" id="PF08545"/>
    </source>
</evidence>
<comment type="caution">
    <text evidence="5">The sequence shown here is derived from an EMBL/GenBank/DDBJ whole genome shotgun (WGS) entry which is preliminary data.</text>
</comment>
<dbReference type="InterPro" id="IPR013747">
    <property type="entry name" value="ACP_syn_III_C"/>
</dbReference>
<evidence type="ECO:0000313" key="5">
    <source>
        <dbReference type="EMBL" id="PQJ53931.1"/>
    </source>
</evidence>
<accession>A0A2S7UXD5</accession>
<dbReference type="PANTHER" id="PTHR34069">
    <property type="entry name" value="3-OXOACYL-[ACYL-CARRIER-PROTEIN] SYNTHASE 3"/>
    <property type="match status" value="1"/>
</dbReference>
<dbReference type="Pfam" id="PF08541">
    <property type="entry name" value="ACP_syn_III_C"/>
    <property type="match status" value="1"/>
</dbReference>
<reference evidence="5 6" key="1">
    <citation type="submission" date="2016-12" db="EMBL/GenBank/DDBJ databases">
        <title>Diversity of luminous bacteria.</title>
        <authorList>
            <person name="Yoshizawa S."/>
            <person name="Kogure K."/>
        </authorList>
    </citation>
    <scope>NUCLEOTIDE SEQUENCE [LARGE SCALE GENOMIC DNA]</scope>
    <source>
        <strain evidence="5 6">SA4-48</strain>
    </source>
</reference>
<sequence>MTSVVISGSGLFTPPHKVSNKELVDALNAYAEKYNTEHQAEIEAGTLEEKKSSSVEFIEKASGIKSRYVMHKKGITDINVMHPTMTKNTPEEPPEMVLMAVEAAKQALANSGKQASDIDMVILGSSNMQRSYPSMAVEVQQILGASGFGFDMNVACSTATFAIINAYNAIQSGNANTVLVVNPEFTTPQLDYTNRDSHFIFGDVAMALVIEKQEAATSSNQFKIVNTSQVTQFSNNIRCSHSYVDHCYDELSYDNSFFFQEGRKVFKELLPLATNTITSHLAENNWQVTDVKRMWLHQANINMNLFAAKKLLGREPEFLDAPLILDEYANTASAGSLVAFHKYQDDFKSGDKGILCSFGAGYSVGCISLEKV</sequence>
<dbReference type="GO" id="GO:0006633">
    <property type="term" value="P:fatty acid biosynthetic process"/>
    <property type="evidence" value="ECO:0007669"/>
    <property type="project" value="InterPro"/>
</dbReference>
<dbReference type="GO" id="GO:0004315">
    <property type="term" value="F:3-oxoacyl-[acyl-carrier-protein] synthase activity"/>
    <property type="evidence" value="ECO:0007669"/>
    <property type="project" value="InterPro"/>
</dbReference>
<dbReference type="NCBIfam" id="NF005703">
    <property type="entry name" value="PRK07515.1"/>
    <property type="match status" value="1"/>
</dbReference>
<proteinExistence type="predicted"/>
<feature type="domain" description="Beta-ketoacyl-[acyl-carrier-protein] synthase III N-terminal" evidence="4">
    <location>
        <begin position="150"/>
        <end position="216"/>
    </location>
</feature>
<dbReference type="PANTHER" id="PTHR34069:SF2">
    <property type="entry name" value="BETA-KETOACYL-[ACYL-CARRIER-PROTEIN] SYNTHASE III"/>
    <property type="match status" value="1"/>
</dbReference>
<evidence type="ECO:0000256" key="2">
    <source>
        <dbReference type="ARBA" id="ARBA00023315"/>
    </source>
</evidence>
<name>A0A2S7UXD5_9GAMM</name>
<evidence type="ECO:0000256" key="1">
    <source>
        <dbReference type="ARBA" id="ARBA00022679"/>
    </source>
</evidence>
<dbReference type="InterPro" id="IPR016039">
    <property type="entry name" value="Thiolase-like"/>
</dbReference>
<feature type="domain" description="Beta-ketoacyl-[acyl-carrier-protein] synthase III C-terminal" evidence="3">
    <location>
        <begin position="281"/>
        <end position="370"/>
    </location>
</feature>
<keyword evidence="2" id="KW-0012">Acyltransferase</keyword>
<dbReference type="SUPFAM" id="SSF53901">
    <property type="entry name" value="Thiolase-like"/>
    <property type="match status" value="1"/>
</dbReference>
<evidence type="ECO:0000259" key="3">
    <source>
        <dbReference type="Pfam" id="PF08541"/>
    </source>
</evidence>
<dbReference type="Pfam" id="PF08545">
    <property type="entry name" value="ACP_syn_III"/>
    <property type="match status" value="1"/>
</dbReference>
<dbReference type="AlphaFoldDB" id="A0A2S7UXD5"/>
<dbReference type="OrthoDB" id="4336181at2"/>
<dbReference type="Gene3D" id="3.40.47.10">
    <property type="match status" value="2"/>
</dbReference>
<dbReference type="RefSeq" id="WP_105052431.1">
    <property type="nucleotide sequence ID" value="NZ_BMYG01000002.1"/>
</dbReference>
<dbReference type="CDD" id="cd00830">
    <property type="entry name" value="KAS_III"/>
    <property type="match status" value="1"/>
</dbReference>
<keyword evidence="1" id="KW-0808">Transferase</keyword>